<dbReference type="RefSeq" id="WP_058482908.1">
    <property type="nucleotide sequence ID" value="NZ_CAAAII010000003.1"/>
</dbReference>
<dbReference type="Pfam" id="PF17656">
    <property type="entry name" value="ChapFlgA_N"/>
    <property type="match status" value="1"/>
</dbReference>
<sequence>MLQRLLFTTLLFFTMSGLQARTVQSLIVLKDRVEQHLLNKLAGQYEGTIKVTADTPDPRLQLKQCADDKLQIFNPYQTALLGSTTIGVRCQEPDNHWTLYIPTRITIEKPVVVAKNNLLKGEVIKKDDLHLVPMDISLLKLGYFTDPGQVAGQIAKQAVNQGSYLMPSTLEAARIIRKGQEVRILAISNNLKVSMKGIALSDGAQDELIKVKNLSSKRIIEGRVSNKNEVHITL</sequence>
<comment type="similarity">
    <text evidence="2 7">Belongs to the FlgA family.</text>
</comment>
<dbReference type="Proteomes" id="UP000054877">
    <property type="component" value="Unassembled WGS sequence"/>
</dbReference>
<dbReference type="InterPro" id="IPR017585">
    <property type="entry name" value="SAF_FlgA"/>
</dbReference>
<keyword evidence="7" id="KW-1005">Bacterial flagellum biogenesis</keyword>
<dbReference type="CDD" id="cd11614">
    <property type="entry name" value="SAF_CpaB_FlgA_like"/>
    <property type="match status" value="1"/>
</dbReference>
<dbReference type="SMART" id="SM00858">
    <property type="entry name" value="SAF"/>
    <property type="match status" value="1"/>
</dbReference>
<accession>A0A0W0Z6P8</accession>
<keyword evidence="10" id="KW-1185">Reference proteome</keyword>
<evidence type="ECO:0000256" key="7">
    <source>
        <dbReference type="RuleBase" id="RU362063"/>
    </source>
</evidence>
<organism evidence="9 10">
    <name type="scientific">Legionella spiritensis</name>
    <dbReference type="NCBI Taxonomy" id="452"/>
    <lineage>
        <taxon>Bacteria</taxon>
        <taxon>Pseudomonadati</taxon>
        <taxon>Pseudomonadota</taxon>
        <taxon>Gammaproteobacteria</taxon>
        <taxon>Legionellales</taxon>
        <taxon>Legionellaceae</taxon>
        <taxon>Legionella</taxon>
    </lineage>
</organism>
<dbReference type="NCBIfam" id="TIGR03170">
    <property type="entry name" value="flgA_cterm"/>
    <property type="match status" value="1"/>
</dbReference>
<dbReference type="STRING" id="452.Lspi_0974"/>
<dbReference type="AlphaFoldDB" id="A0A0W0Z6P8"/>
<feature type="chain" id="PRO_5006774504" description="Flagella basal body P-ring formation protein FlgA" evidence="7">
    <location>
        <begin position="21"/>
        <end position="234"/>
    </location>
</feature>
<dbReference type="Gene3D" id="3.90.1210.10">
    <property type="entry name" value="Antifreeze-like/N-acetylneuraminic acid synthase C-terminal domain"/>
    <property type="match status" value="1"/>
</dbReference>
<keyword evidence="5 7" id="KW-0574">Periplasm</keyword>
<feature type="signal peptide" evidence="7">
    <location>
        <begin position="1"/>
        <end position="20"/>
    </location>
</feature>
<evidence type="ECO:0000256" key="4">
    <source>
        <dbReference type="ARBA" id="ARBA00022729"/>
    </source>
</evidence>
<dbReference type="InterPro" id="IPR013974">
    <property type="entry name" value="SAF"/>
</dbReference>
<gene>
    <name evidence="9" type="primary">flgA</name>
    <name evidence="9" type="ORF">Lspi_0974</name>
</gene>
<dbReference type="OrthoDB" id="1669037at2"/>
<name>A0A0W0Z6P8_LEGSP</name>
<evidence type="ECO:0000256" key="1">
    <source>
        <dbReference type="ARBA" id="ARBA00004418"/>
    </source>
</evidence>
<keyword evidence="9" id="KW-0966">Cell projection</keyword>
<protein>
    <recommendedName>
        <fullName evidence="3 7">Flagella basal body P-ring formation protein FlgA</fullName>
    </recommendedName>
</protein>
<keyword evidence="9" id="KW-0282">Flagellum</keyword>
<comment type="caution">
    <text evidence="9">The sequence shown here is derived from an EMBL/GenBank/DDBJ whole genome shotgun (WGS) entry which is preliminary data.</text>
</comment>
<keyword evidence="4 7" id="KW-0732">Signal</keyword>
<proteinExistence type="inferred from homology"/>
<evidence type="ECO:0000256" key="2">
    <source>
        <dbReference type="ARBA" id="ARBA00010474"/>
    </source>
</evidence>
<comment type="function">
    <text evidence="6 7">Involved in the assembly process of the P-ring formation. It may associate with FlgF on the rod constituting a structure essential for the P-ring assembly or may act as a modulator protein for the P-ring assembly.</text>
</comment>
<dbReference type="PANTHER" id="PTHR36307:SF1">
    <property type="entry name" value="FLAGELLA BASAL BODY P-RING FORMATION PROTEIN FLGA"/>
    <property type="match status" value="1"/>
</dbReference>
<feature type="domain" description="SAF" evidence="8">
    <location>
        <begin position="109"/>
        <end position="171"/>
    </location>
</feature>
<evidence type="ECO:0000256" key="3">
    <source>
        <dbReference type="ARBA" id="ARBA00014754"/>
    </source>
</evidence>
<dbReference type="GO" id="GO:0044780">
    <property type="term" value="P:bacterial-type flagellum assembly"/>
    <property type="evidence" value="ECO:0007669"/>
    <property type="project" value="InterPro"/>
</dbReference>
<dbReference type="GO" id="GO:0042597">
    <property type="term" value="C:periplasmic space"/>
    <property type="evidence" value="ECO:0007669"/>
    <property type="project" value="UniProtKB-SubCell"/>
</dbReference>
<reference evidence="9 10" key="1">
    <citation type="submission" date="2015-11" db="EMBL/GenBank/DDBJ databases">
        <title>Genomic analysis of 38 Legionella species identifies large and diverse effector repertoires.</title>
        <authorList>
            <person name="Burstein D."/>
            <person name="Amaro F."/>
            <person name="Zusman T."/>
            <person name="Lifshitz Z."/>
            <person name="Cohen O."/>
            <person name="Gilbert J.A."/>
            <person name="Pupko T."/>
            <person name="Shuman H.A."/>
            <person name="Segal G."/>
        </authorList>
    </citation>
    <scope>NUCLEOTIDE SEQUENCE [LARGE SCALE GENOMIC DNA]</scope>
    <source>
        <strain evidence="9 10">Mt.St.Helens-9</strain>
    </source>
</reference>
<dbReference type="Gene3D" id="2.30.30.760">
    <property type="match status" value="1"/>
</dbReference>
<dbReference type="PANTHER" id="PTHR36307">
    <property type="entry name" value="FLAGELLA BASAL BODY P-RING FORMATION PROTEIN FLGA"/>
    <property type="match status" value="1"/>
</dbReference>
<evidence type="ECO:0000313" key="9">
    <source>
        <dbReference type="EMBL" id="KTD64807.1"/>
    </source>
</evidence>
<keyword evidence="9" id="KW-0969">Cilium</keyword>
<evidence type="ECO:0000259" key="8">
    <source>
        <dbReference type="SMART" id="SM00858"/>
    </source>
</evidence>
<dbReference type="InterPro" id="IPR041231">
    <property type="entry name" value="FlgA_N"/>
</dbReference>
<dbReference type="InterPro" id="IPR039246">
    <property type="entry name" value="Flagellar_FlgA"/>
</dbReference>
<dbReference type="PATRIC" id="fig|452.5.peg.1068"/>
<dbReference type="Pfam" id="PF13144">
    <property type="entry name" value="ChapFlgA"/>
    <property type="match status" value="1"/>
</dbReference>
<evidence type="ECO:0000256" key="6">
    <source>
        <dbReference type="ARBA" id="ARBA00025643"/>
    </source>
</evidence>
<comment type="subcellular location">
    <subcellularLocation>
        <location evidence="1 7">Periplasm</location>
    </subcellularLocation>
</comment>
<evidence type="ECO:0000256" key="5">
    <source>
        <dbReference type="ARBA" id="ARBA00022764"/>
    </source>
</evidence>
<evidence type="ECO:0000313" key="10">
    <source>
        <dbReference type="Proteomes" id="UP000054877"/>
    </source>
</evidence>
<dbReference type="EMBL" id="LNYX01000012">
    <property type="protein sequence ID" value="KTD64807.1"/>
    <property type="molecule type" value="Genomic_DNA"/>
</dbReference>